<dbReference type="CDD" id="cd00082">
    <property type="entry name" value="HisKA"/>
    <property type="match status" value="1"/>
</dbReference>
<dbReference type="InterPro" id="IPR003594">
    <property type="entry name" value="HATPase_dom"/>
</dbReference>
<dbReference type="PRINTS" id="PR00344">
    <property type="entry name" value="BCTRLSENSOR"/>
</dbReference>
<name>A0ABS1EP29_9CLOT</name>
<dbReference type="PROSITE" id="PS50113">
    <property type="entry name" value="PAC"/>
    <property type="match status" value="1"/>
</dbReference>
<keyword evidence="4" id="KW-0808">Transferase</keyword>
<evidence type="ECO:0000313" key="9">
    <source>
        <dbReference type="EMBL" id="MBK1811122.1"/>
    </source>
</evidence>
<dbReference type="InterPro" id="IPR000014">
    <property type="entry name" value="PAS"/>
</dbReference>
<dbReference type="InterPro" id="IPR035965">
    <property type="entry name" value="PAS-like_dom_sf"/>
</dbReference>
<dbReference type="SUPFAM" id="SSF55874">
    <property type="entry name" value="ATPase domain of HSP90 chaperone/DNA topoisomerase II/histidine kinase"/>
    <property type="match status" value="1"/>
</dbReference>
<dbReference type="CDD" id="cd16922">
    <property type="entry name" value="HATPase_EvgS-ArcB-TorS-like"/>
    <property type="match status" value="1"/>
</dbReference>
<dbReference type="EC" id="2.7.13.3" evidence="2"/>
<keyword evidence="5 9" id="KW-0418">Kinase</keyword>
<dbReference type="InterPro" id="IPR000700">
    <property type="entry name" value="PAS-assoc_C"/>
</dbReference>
<reference evidence="10" key="1">
    <citation type="submission" date="2021-01" db="EMBL/GenBank/DDBJ databases">
        <title>Genome public.</title>
        <authorList>
            <person name="Liu C."/>
            <person name="Sun Q."/>
        </authorList>
    </citation>
    <scope>NUCLEOTIDE SEQUENCE [LARGE SCALE GENOMIC DNA]</scope>
    <source>
        <strain evidence="10">YIM B02505</strain>
    </source>
</reference>
<evidence type="ECO:0000256" key="6">
    <source>
        <dbReference type="ARBA" id="ARBA00023012"/>
    </source>
</evidence>
<keyword evidence="10" id="KW-1185">Reference proteome</keyword>
<dbReference type="InterPro" id="IPR036890">
    <property type="entry name" value="HATPase_C_sf"/>
</dbReference>
<dbReference type="Gene3D" id="3.30.565.10">
    <property type="entry name" value="Histidine kinase-like ATPase, C-terminal domain"/>
    <property type="match status" value="1"/>
</dbReference>
<dbReference type="PANTHER" id="PTHR43047:SF72">
    <property type="entry name" value="OSMOSENSING HISTIDINE PROTEIN KINASE SLN1"/>
    <property type="match status" value="1"/>
</dbReference>
<dbReference type="Pfam" id="PF00512">
    <property type="entry name" value="HisKA"/>
    <property type="match status" value="1"/>
</dbReference>
<dbReference type="SMART" id="SM00388">
    <property type="entry name" value="HisKA"/>
    <property type="match status" value="1"/>
</dbReference>
<dbReference type="SUPFAM" id="SSF55785">
    <property type="entry name" value="PYP-like sensor domain (PAS domain)"/>
    <property type="match status" value="3"/>
</dbReference>
<dbReference type="Pfam" id="PF00989">
    <property type="entry name" value="PAS"/>
    <property type="match status" value="1"/>
</dbReference>
<dbReference type="PROSITE" id="PS50109">
    <property type="entry name" value="HIS_KIN"/>
    <property type="match status" value="1"/>
</dbReference>
<evidence type="ECO:0000256" key="2">
    <source>
        <dbReference type="ARBA" id="ARBA00012438"/>
    </source>
</evidence>
<dbReference type="PANTHER" id="PTHR43047">
    <property type="entry name" value="TWO-COMPONENT HISTIDINE PROTEIN KINASE"/>
    <property type="match status" value="1"/>
</dbReference>
<dbReference type="SMART" id="SM00086">
    <property type="entry name" value="PAC"/>
    <property type="match status" value="3"/>
</dbReference>
<protein>
    <recommendedName>
        <fullName evidence="2">histidine kinase</fullName>
        <ecNumber evidence="2">2.7.13.3</ecNumber>
    </recommendedName>
</protein>
<evidence type="ECO:0000256" key="4">
    <source>
        <dbReference type="ARBA" id="ARBA00022679"/>
    </source>
</evidence>
<dbReference type="GO" id="GO:0016301">
    <property type="term" value="F:kinase activity"/>
    <property type="evidence" value="ECO:0007669"/>
    <property type="project" value="UniProtKB-KW"/>
</dbReference>
<feature type="domain" description="Histidine kinase" evidence="7">
    <location>
        <begin position="405"/>
        <end position="627"/>
    </location>
</feature>
<dbReference type="InterPro" id="IPR003661">
    <property type="entry name" value="HisK_dim/P_dom"/>
</dbReference>
<dbReference type="NCBIfam" id="TIGR00229">
    <property type="entry name" value="sensory_box"/>
    <property type="match status" value="2"/>
</dbReference>
<dbReference type="InterPro" id="IPR001610">
    <property type="entry name" value="PAC"/>
</dbReference>
<proteinExistence type="predicted"/>
<evidence type="ECO:0000256" key="1">
    <source>
        <dbReference type="ARBA" id="ARBA00000085"/>
    </source>
</evidence>
<dbReference type="CDD" id="cd00130">
    <property type="entry name" value="PAS"/>
    <property type="match status" value="2"/>
</dbReference>
<dbReference type="Gene3D" id="3.30.450.20">
    <property type="entry name" value="PAS domain"/>
    <property type="match status" value="3"/>
</dbReference>
<evidence type="ECO:0000256" key="5">
    <source>
        <dbReference type="ARBA" id="ARBA00022777"/>
    </source>
</evidence>
<dbReference type="Gene3D" id="1.10.287.130">
    <property type="match status" value="1"/>
</dbReference>
<evidence type="ECO:0000259" key="8">
    <source>
        <dbReference type="PROSITE" id="PS50113"/>
    </source>
</evidence>
<sequence>MLHTTPVDNIKLKDKDNKLLNLDFNCFDYIPTAILVQRDDEIVYANKVLLKIFQCDYQWILGKSVYKLLQVEDDKGINAQVQQCFNIKDGEYKIKKPKGDEIEIELKVNDEKLGDSTFLFLTVRDISIERREYELVRNRGDRYNDILENLPVSIYITIDGNFEKVNKEGLKLLGVEDFEDIKGKSIMTYIHPDDFCHINSRKDILYNKSEAVYFEEQKIIRKDNEILTIESASFPYTVKGKKGVVTTIRDISKRKQLEVDLHESRELYKSLVDILPIGISIHDGNTFSFVSDSYVKILGYDSPDELVGQKLTKIASKEVEEVVYERLNSLLDHNITLPPIEYKFVTKQNTLIDVEIISVRFSYNKKVSIISTVKDITEKKKAEKDRLLLEKTLEYDRLKTEFFTNISHELRTPLNILLSSLQLIELYVGDDTNPKMMDIKKYSNVMKQNCYRLLRLINNLLDITKIDSGYYGLNFRGHNIVKIVEDITQSVAAYMKEKNIQIIFDTDVEEKIIGCDEDKIEKVVLSLLSNAVKFTKPGGVIDVSVKDLGESVKISVKDTGIGIPKDKLGLIFERFIQVDKSLSRISEGAGIGLALAKALIKMHGGTINVTSEYGKYTQFDIVLPLRDIENENVMSNSHQYLDRWIENKDKAEKVNIEFSDIYI</sequence>
<dbReference type="Proteomes" id="UP000596739">
    <property type="component" value="Unassembled WGS sequence"/>
</dbReference>
<dbReference type="Pfam" id="PF13426">
    <property type="entry name" value="PAS_9"/>
    <property type="match status" value="2"/>
</dbReference>
<accession>A0ABS1EP29</accession>
<comment type="caution">
    <text evidence="9">The sequence shown here is derived from an EMBL/GenBank/DDBJ whole genome shotgun (WGS) entry which is preliminary data.</text>
</comment>
<comment type="catalytic activity">
    <reaction evidence="1">
        <text>ATP + protein L-histidine = ADP + protein N-phospho-L-histidine.</text>
        <dbReference type="EC" id="2.7.13.3"/>
    </reaction>
</comment>
<evidence type="ECO:0000256" key="3">
    <source>
        <dbReference type="ARBA" id="ARBA00022553"/>
    </source>
</evidence>
<evidence type="ECO:0000313" key="10">
    <source>
        <dbReference type="Proteomes" id="UP000596739"/>
    </source>
</evidence>
<organism evidence="9 10">
    <name type="scientific">Clostridium yunnanense</name>
    <dbReference type="NCBI Taxonomy" id="2800325"/>
    <lineage>
        <taxon>Bacteria</taxon>
        <taxon>Bacillati</taxon>
        <taxon>Bacillota</taxon>
        <taxon>Clostridia</taxon>
        <taxon>Eubacteriales</taxon>
        <taxon>Clostridiaceae</taxon>
        <taxon>Clostridium</taxon>
    </lineage>
</organism>
<dbReference type="SUPFAM" id="SSF47384">
    <property type="entry name" value="Homodimeric domain of signal transducing histidine kinase"/>
    <property type="match status" value="1"/>
</dbReference>
<dbReference type="EMBL" id="JAENHN010000032">
    <property type="protein sequence ID" value="MBK1811122.1"/>
    <property type="molecule type" value="Genomic_DNA"/>
</dbReference>
<dbReference type="InterPro" id="IPR013767">
    <property type="entry name" value="PAS_fold"/>
</dbReference>
<dbReference type="InterPro" id="IPR005467">
    <property type="entry name" value="His_kinase_dom"/>
</dbReference>
<gene>
    <name evidence="9" type="ORF">JHL18_10825</name>
</gene>
<feature type="domain" description="PAC" evidence="8">
    <location>
        <begin position="213"/>
        <end position="263"/>
    </location>
</feature>
<dbReference type="SMART" id="SM00387">
    <property type="entry name" value="HATPase_c"/>
    <property type="match status" value="1"/>
</dbReference>
<dbReference type="InterPro" id="IPR004358">
    <property type="entry name" value="Sig_transdc_His_kin-like_C"/>
</dbReference>
<dbReference type="RefSeq" id="WP_200269014.1">
    <property type="nucleotide sequence ID" value="NZ_JAENHN010000032.1"/>
</dbReference>
<keyword evidence="6" id="KW-0902">Two-component regulatory system</keyword>
<keyword evidence="3" id="KW-0597">Phosphoprotein</keyword>
<dbReference type="Pfam" id="PF02518">
    <property type="entry name" value="HATPase_c"/>
    <property type="match status" value="1"/>
</dbReference>
<evidence type="ECO:0000259" key="7">
    <source>
        <dbReference type="PROSITE" id="PS50109"/>
    </source>
</evidence>
<dbReference type="InterPro" id="IPR036097">
    <property type="entry name" value="HisK_dim/P_sf"/>
</dbReference>
<dbReference type="SMART" id="SM00091">
    <property type="entry name" value="PAS"/>
    <property type="match status" value="3"/>
</dbReference>